<feature type="region of interest" description="Disordered" evidence="1">
    <location>
        <begin position="1131"/>
        <end position="1271"/>
    </location>
</feature>
<gene>
    <name evidence="3" type="ORF">BEWA_047150</name>
</gene>
<dbReference type="Pfam" id="PF04385">
    <property type="entry name" value="FAINT"/>
    <property type="match status" value="5"/>
</dbReference>
<feature type="region of interest" description="Disordered" evidence="1">
    <location>
        <begin position="1842"/>
        <end position="1877"/>
    </location>
</feature>
<feature type="compositionally biased region" description="Polar residues" evidence="1">
    <location>
        <begin position="1763"/>
        <end position="1792"/>
    </location>
</feature>
<feature type="region of interest" description="Disordered" evidence="1">
    <location>
        <begin position="26"/>
        <end position="81"/>
    </location>
</feature>
<name>L1L9T9_THEEQ</name>
<feature type="region of interest" description="Disordered" evidence="1">
    <location>
        <begin position="676"/>
        <end position="763"/>
    </location>
</feature>
<feature type="compositionally biased region" description="Acidic residues" evidence="1">
    <location>
        <begin position="1793"/>
        <end position="1807"/>
    </location>
</feature>
<evidence type="ECO:0008006" key="5">
    <source>
        <dbReference type="Google" id="ProtNLM"/>
    </source>
</evidence>
<feature type="region of interest" description="Disordered" evidence="1">
    <location>
        <begin position="182"/>
        <end position="223"/>
    </location>
</feature>
<feature type="compositionally biased region" description="Polar residues" evidence="1">
    <location>
        <begin position="685"/>
        <end position="722"/>
    </location>
</feature>
<reference evidence="3 4" key="1">
    <citation type="journal article" date="2012" name="BMC Genomics">
        <title>Comparative genomic analysis and phylogenetic position of Theileria equi.</title>
        <authorList>
            <person name="Kappmeyer L.S."/>
            <person name="Thiagarajan M."/>
            <person name="Herndon D.R."/>
            <person name="Ramsay J.D."/>
            <person name="Caler E."/>
            <person name="Djikeng A."/>
            <person name="Gillespie J.J."/>
            <person name="Lau A.O."/>
            <person name="Roalson E.H."/>
            <person name="Silva J.C."/>
            <person name="Silva M.G."/>
            <person name="Suarez C.E."/>
            <person name="Ueti M.W."/>
            <person name="Nene V.M."/>
            <person name="Mealey R.H."/>
            <person name="Knowles D.P."/>
            <person name="Brayton K.A."/>
        </authorList>
    </citation>
    <scope>NUCLEOTIDE SEQUENCE [LARGE SCALE GENOMIC DNA]</scope>
    <source>
        <strain evidence="3 4">WA</strain>
    </source>
</reference>
<keyword evidence="4" id="KW-1185">Reference proteome</keyword>
<dbReference type="Proteomes" id="UP000031512">
    <property type="component" value="Unassembled WGS sequence"/>
</dbReference>
<feature type="compositionally biased region" description="Basic and acidic residues" evidence="1">
    <location>
        <begin position="182"/>
        <end position="192"/>
    </location>
</feature>
<feature type="compositionally biased region" description="Polar residues" evidence="1">
    <location>
        <begin position="1246"/>
        <end position="1255"/>
    </location>
</feature>
<feature type="compositionally biased region" description="Basic and acidic residues" evidence="1">
    <location>
        <begin position="64"/>
        <end position="77"/>
    </location>
</feature>
<feature type="compositionally biased region" description="Polar residues" evidence="1">
    <location>
        <begin position="1579"/>
        <end position="1603"/>
    </location>
</feature>
<organism evidence="3 4">
    <name type="scientific">Theileria equi strain WA</name>
    <dbReference type="NCBI Taxonomy" id="1537102"/>
    <lineage>
        <taxon>Eukaryota</taxon>
        <taxon>Sar</taxon>
        <taxon>Alveolata</taxon>
        <taxon>Apicomplexa</taxon>
        <taxon>Aconoidasida</taxon>
        <taxon>Piroplasmida</taxon>
        <taxon>Theileriidae</taxon>
        <taxon>Theileria</taxon>
    </lineage>
</organism>
<feature type="compositionally biased region" description="Low complexity" evidence="1">
    <location>
        <begin position="1849"/>
        <end position="1860"/>
    </location>
</feature>
<evidence type="ECO:0000256" key="1">
    <source>
        <dbReference type="SAM" id="MobiDB-lite"/>
    </source>
</evidence>
<feature type="region of interest" description="Disordered" evidence="1">
    <location>
        <begin position="839"/>
        <end position="909"/>
    </location>
</feature>
<feature type="compositionally biased region" description="Basic and acidic residues" evidence="1">
    <location>
        <begin position="853"/>
        <end position="866"/>
    </location>
</feature>
<evidence type="ECO:0000256" key="2">
    <source>
        <dbReference type="SAM" id="SignalP"/>
    </source>
</evidence>
<feature type="compositionally biased region" description="Polar residues" evidence="1">
    <location>
        <begin position="1707"/>
        <end position="1722"/>
    </location>
</feature>
<feature type="compositionally biased region" description="Polar residues" evidence="1">
    <location>
        <begin position="1562"/>
        <end position="1571"/>
    </location>
</feature>
<dbReference type="GeneID" id="15804103"/>
<feature type="compositionally biased region" description="Basic and acidic residues" evidence="1">
    <location>
        <begin position="1696"/>
        <end position="1705"/>
    </location>
</feature>
<feature type="region of interest" description="Disordered" evidence="1">
    <location>
        <begin position="1507"/>
        <end position="1814"/>
    </location>
</feature>
<keyword evidence="2" id="KW-0732">Signal</keyword>
<accession>L1L9T9</accession>
<feature type="compositionally biased region" description="Basic and acidic residues" evidence="1">
    <location>
        <begin position="1643"/>
        <end position="1654"/>
    </location>
</feature>
<feature type="chain" id="PRO_5003952147" description="Signal peptide containing protein" evidence="2">
    <location>
        <begin position="21"/>
        <end position="1877"/>
    </location>
</feature>
<proteinExistence type="predicted"/>
<comment type="caution">
    <text evidence="3">The sequence shown here is derived from an EMBL/GenBank/DDBJ whole genome shotgun (WGS) entry which is preliminary data.</text>
</comment>
<feature type="compositionally biased region" description="Polar residues" evidence="1">
    <location>
        <begin position="867"/>
        <end position="888"/>
    </location>
</feature>
<dbReference type="EMBL" id="ACOU01000007">
    <property type="protein sequence ID" value="EKX72251.1"/>
    <property type="molecule type" value="Genomic_DNA"/>
</dbReference>
<protein>
    <recommendedName>
        <fullName evidence="5">Signal peptide containing protein</fullName>
    </recommendedName>
</protein>
<feature type="compositionally biased region" description="Basic and acidic residues" evidence="1">
    <location>
        <begin position="1725"/>
        <end position="1734"/>
    </location>
</feature>
<feature type="compositionally biased region" description="Basic and acidic residues" evidence="1">
    <location>
        <begin position="746"/>
        <end position="763"/>
    </location>
</feature>
<sequence>MRVFALVYLVAILGFHKVQCDELSMDREDGQSSPLEGTSQGNDYGPLVPQPENQDVGQEENEESERCPDSENERASSKQDGLVLDLAKPDENIVRGQLDETNGITHTTYTPKSCYITSVVDGQTPIWTASGDERCLLAKVLSKGGYSALVLFLEKSDKYFEKNGEKWKSIEKTEFDQKLKDMEEMNKSERESATSVVTSPEPTEPKEEAFPAKPVESPALQSEAQSFNLPQLPLQHLTPEPTHPESSLVSKVDSTLFNVEEAEEENVKVLKLTPKNDKVTELKYDKKQIWSGSAFIGTSSNLVEALIYFNEGIPELATIQTIKGSNTSTVYRYHDGSKWQNGNEKDHENRLEGLKEDCKPIGKPEENPPVPSNPLEQNTLNISSLDSYRCQSFEYIYDDNHIKLIVPNKDISISKLLNGTEEIYTLPTGEILDHTKVYLNQYNDPGLILVASTVSSNTQYNYFVKNGTKWERAVEYVEKMKAIKIVSSSKTDTPIDLAKTEDTDKCRVVNVELLNVPTRFHLPNPECHSNNVRSGNKNIWTATGDERCKSCAIYSKNGVSLLSLFIRDGNELHHKYFEKSGKEWKDLTHEVFFKKYKNMQVTTNNSSDDNSDQPTISTPTEPEEVNKEIVVETPAESSPSPEDNEEEAQELDISTNQNTAPTEEPLLVELDHNEQTATKREDTEQTTVSANEPQNQQTTEVNELQESEPSQPTESPQEVTSQHSEESGEILSKPFDPNTLDLSSPDESKVDVKNNDDGINSKRYFPKKDVKVTSVVDGELPIWTASEKDHFLSAEVSSKGESSLVMVYFASGWDLNRNYFEKNNGGWTSIDENTHKSKLNDLKNGVTSQSAKDAPKEEPTEPKKVSTETPQDVSTPVSQSTEQVVTNPLSLGSSSRRGSTTNTTSTQGLDSDTKAYLDRYNDKLYGSFEYHHDGLHTKLIVPHDGVVVTQLLESESMIWTGQPGETFGYAKAYLNKDGAPELVLVAKRDNSGTKYTYYSRSKVLVWSECDNFGDKMDNLRAPVKATETFVLDVSVSQSVPECSIIKTRLFGVQTKLHFTNPGHLAKEVVNGKETIWKGSRDDKCSACYLYLKDNEPLLVFLVIESNGGKVSKYLERNEEWKGIEKTPFNEKLDELRAVDPEVPQDNTEDQSESPKTHSEEELETGESTSQSEELPESAESPTEVKTVEQKEEDTSVVEPQPDTDTNGESTPIEDYDTQREAMKSISNERSLGQESHSLGTPDLRGSRTSISSGIQNRRDSTASTISTTSTASTLSLNQTGRSTTLKLTRPDDSIYQSFEYYHDDNRIKLVLPQEDVTVTKISENRSVWTGKPGETLEYAKVYLDKDGKLQFVRVWKRDSSGVKCVNYTRGMVYGWSKYTGNINDKINPLKIATEYKGDSIMDLQNEEDTDDCRIFSVNFLGVPTRSYSPKPGYYATEVKDGEVSIWKASEGTDERCLSCEVYTKYEQRILSLTKKRDGKRDDASFEFSDGEWKSMTEEEFNRKFKAMVDGPSQEPEISENESLPSGKVEDADLTVTSNDPVNVGKVEDNESEAPEPSPILDTEQSAASTDLGSLDSEPSDQGAQSGETNQQESYDTQTSSRPVNNPEDQDPMTNNSEGNDTIDTDSSITPDDTANETSEGEVELEKKEDGESREQISTAEDLFQNSESNMPSDNAALDETNSESSISSDSNPADSTKLDENKDSSESDGSSNEVFTGFSDTVNKMMKEATKETPDVTSRIVEDNNTTGVSNSTLSIQEDKEQSSTSDTQSNEHSVSEPQNGSTVESMNSFESSEPDDELKGEEELPEASESFPVTMSNIKNLPYIGSKLSSVYNFGKKMISHGTKNEFNSSTKSSKPNKTQNIFSRLSRGTCNPGKN</sequence>
<evidence type="ECO:0000313" key="3">
    <source>
        <dbReference type="EMBL" id="EKX72251.1"/>
    </source>
</evidence>
<feature type="compositionally biased region" description="Low complexity" evidence="1">
    <location>
        <begin position="889"/>
        <end position="906"/>
    </location>
</feature>
<feature type="compositionally biased region" description="Polar residues" evidence="1">
    <location>
        <begin position="31"/>
        <end position="42"/>
    </location>
</feature>
<feature type="compositionally biased region" description="Low complexity" evidence="1">
    <location>
        <begin position="1261"/>
        <end position="1271"/>
    </location>
</feature>
<feature type="compositionally biased region" description="Polar residues" evidence="1">
    <location>
        <begin position="1743"/>
        <end position="1756"/>
    </location>
</feature>
<feature type="compositionally biased region" description="Polar residues" evidence="1">
    <location>
        <begin position="602"/>
        <end position="620"/>
    </location>
</feature>
<dbReference type="VEuPathDB" id="PiroplasmaDB:BEWA_047150"/>
<feature type="compositionally biased region" description="Polar residues" evidence="1">
    <location>
        <begin position="1224"/>
        <end position="1238"/>
    </location>
</feature>
<feature type="compositionally biased region" description="Low complexity" evidence="1">
    <location>
        <begin position="1682"/>
        <end position="1695"/>
    </location>
</feature>
<feature type="signal peptide" evidence="2">
    <location>
        <begin position="1"/>
        <end position="20"/>
    </location>
</feature>
<evidence type="ECO:0000313" key="4">
    <source>
        <dbReference type="Proteomes" id="UP000031512"/>
    </source>
</evidence>
<dbReference type="RefSeq" id="XP_004831703.1">
    <property type="nucleotide sequence ID" value="XM_004831646.1"/>
</dbReference>
<dbReference type="InterPro" id="IPR007480">
    <property type="entry name" value="DUF529"/>
</dbReference>
<feature type="compositionally biased region" description="Polar residues" evidence="1">
    <location>
        <begin position="1655"/>
        <end position="1672"/>
    </location>
</feature>
<dbReference type="KEGG" id="beq:BEWA_047150"/>
<feature type="compositionally biased region" description="Polar residues" evidence="1">
    <location>
        <begin position="1861"/>
        <end position="1877"/>
    </location>
</feature>
<feature type="region of interest" description="Disordered" evidence="1">
    <location>
        <begin position="602"/>
        <end position="660"/>
    </location>
</feature>